<sequence length="937" mass="100560">MAAPRSPGLPGNIAFASNQLDLPMGSPRTAMGDFTIPRSPTFPDQQSPRLNDGPLPLPSFVFPARASPASAPSSFSRATGRRPVSAIEVGSKSMENGNTLEGESTHTTPDLPPFSFGSQNQSPPPSPRAIPARSGAHKRGTSEFIGGDGMTGKGMGLMSTSPTKGDGVLPPPGFGPPGGRRGHRHVRSAAISHHDLSMILKPPPSPGNAPRGSSAPCSPSGEHELQQSHSTFPGSLDTTLQRANEPDTPTSPVENTSLPNAPTRALNRARVGFSDNVEVIPRPLSLVSSDSSSTVTMRQGHSVSNSISSVISAGASSPPSKEKRGFPPPKKTTDTRPRTAEPILIHSTAQIPDAPKRRNSIPLLMEAALASPSSTPSTPRSAKKWNFFSHDTASGESSPRSRPTSSGSGPKECNPVPEKSAPFDVSSPDTVMKSTESPHRRRSSSLSRKSSKKQKKVRTWAGSILSRKTRQRTQKQKLNRRSPTPPHRSYPSMDDASDSPVFSIAKHQQHSAKPSQDTDIASWKPRKLPPQEDESMSPMIDLDAALGPFNTPTSFGDEWESSQRINGTKKRTMHSAAGLGGFTGPGMHYHRRAESAPEFENPRFGLHRLGSSSTMGMEDVFEEDEEDDEWEDTKTSSDKDDSAIMARDSNNGLGIDIKIDGAEETGFETEIDSQDEGSINRGVKRKGSSLSEGDRRTVGTAKSEHSATSLFDEPIEEEANSPVEILDDSSSSRPDSRARSSDSTATPPFRPRPGKELAPVDIQPFTLQPPYVTPTSPHSTTQSSFPSPRSPFSYDAQRISTAPSSVTDEQGFQSLLLGEPGPELRYSVDDVPSLTSSNSTMTRDSGHPAPSNPQFRDGQRSASLSSAAVTRKRSSMASLSRLISSSHGEKSKLSIESRAPSPVDTEKKEKGSKSKRISRMMQFWKPKEASSSKETSL</sequence>
<feature type="compositionally biased region" description="Low complexity" evidence="1">
    <location>
        <begin position="773"/>
        <end position="793"/>
    </location>
</feature>
<feature type="compositionally biased region" description="Basic residues" evidence="1">
    <location>
        <begin position="467"/>
        <end position="480"/>
    </location>
</feature>
<feature type="compositionally biased region" description="Gly residues" evidence="1">
    <location>
        <begin position="146"/>
        <end position="155"/>
    </location>
</feature>
<accession>A0A8T9BWH6</accession>
<proteinExistence type="predicted"/>
<feature type="compositionally biased region" description="Low complexity" evidence="1">
    <location>
        <begin position="394"/>
        <end position="410"/>
    </location>
</feature>
<feature type="compositionally biased region" description="Low complexity" evidence="1">
    <location>
        <begin position="367"/>
        <end position="380"/>
    </location>
</feature>
<feature type="region of interest" description="Disordered" evidence="1">
    <location>
        <begin position="288"/>
        <end position="937"/>
    </location>
</feature>
<feature type="compositionally biased region" description="Basic and acidic residues" evidence="1">
    <location>
        <begin position="692"/>
        <end position="705"/>
    </location>
</feature>
<feature type="compositionally biased region" description="Low complexity" evidence="1">
    <location>
        <begin position="875"/>
        <end position="886"/>
    </location>
</feature>
<feature type="compositionally biased region" description="Polar residues" evidence="1">
    <location>
        <begin position="227"/>
        <end position="260"/>
    </location>
</feature>
<dbReference type="Proteomes" id="UP000469558">
    <property type="component" value="Unassembled WGS sequence"/>
</dbReference>
<gene>
    <name evidence="2" type="ORF">LSUE1_G010257</name>
</gene>
<feature type="compositionally biased region" description="Low complexity" evidence="1">
    <location>
        <begin position="288"/>
        <end position="319"/>
    </location>
</feature>
<reference evidence="2 3" key="1">
    <citation type="submission" date="2018-05" db="EMBL/GenBank/DDBJ databases">
        <title>Genome sequencing and assembly of the regulated plant pathogen Lachnellula willkommii and related sister species for the development of diagnostic species identification markers.</title>
        <authorList>
            <person name="Giroux E."/>
            <person name="Bilodeau G."/>
        </authorList>
    </citation>
    <scope>NUCLEOTIDE SEQUENCE [LARGE SCALE GENOMIC DNA]</scope>
    <source>
        <strain evidence="2 3">CBS 268.59</strain>
    </source>
</reference>
<feature type="compositionally biased region" description="Basic and acidic residues" evidence="1">
    <location>
        <begin position="320"/>
        <end position="339"/>
    </location>
</feature>
<evidence type="ECO:0000256" key="1">
    <source>
        <dbReference type="SAM" id="MobiDB-lite"/>
    </source>
</evidence>
<organism evidence="2 3">
    <name type="scientific">Lachnellula suecica</name>
    <dbReference type="NCBI Taxonomy" id="602035"/>
    <lineage>
        <taxon>Eukaryota</taxon>
        <taxon>Fungi</taxon>
        <taxon>Dikarya</taxon>
        <taxon>Ascomycota</taxon>
        <taxon>Pezizomycotina</taxon>
        <taxon>Leotiomycetes</taxon>
        <taxon>Helotiales</taxon>
        <taxon>Lachnaceae</taxon>
        <taxon>Lachnellula</taxon>
    </lineage>
</organism>
<feature type="compositionally biased region" description="Polar residues" evidence="1">
    <location>
        <begin position="93"/>
        <end position="108"/>
    </location>
</feature>
<evidence type="ECO:0008006" key="4">
    <source>
        <dbReference type="Google" id="ProtNLM"/>
    </source>
</evidence>
<protein>
    <recommendedName>
        <fullName evidence="4">Cell wall proline rich protein</fullName>
    </recommendedName>
</protein>
<evidence type="ECO:0000313" key="2">
    <source>
        <dbReference type="EMBL" id="TVY67472.1"/>
    </source>
</evidence>
<feature type="compositionally biased region" description="Polar residues" evidence="1">
    <location>
        <begin position="798"/>
        <end position="813"/>
    </location>
</feature>
<feature type="compositionally biased region" description="Basic and acidic residues" evidence="1">
    <location>
        <begin position="925"/>
        <end position="937"/>
    </location>
</feature>
<feature type="compositionally biased region" description="Basic residues" evidence="1">
    <location>
        <begin position="439"/>
        <end position="458"/>
    </location>
</feature>
<evidence type="ECO:0000313" key="3">
    <source>
        <dbReference type="Proteomes" id="UP000469558"/>
    </source>
</evidence>
<feature type="compositionally biased region" description="Low complexity" evidence="1">
    <location>
        <begin position="58"/>
        <end position="78"/>
    </location>
</feature>
<feature type="compositionally biased region" description="Acidic residues" evidence="1">
    <location>
        <begin position="619"/>
        <end position="631"/>
    </location>
</feature>
<keyword evidence="3" id="KW-1185">Reference proteome</keyword>
<feature type="region of interest" description="Disordered" evidence="1">
    <location>
        <begin position="19"/>
        <end position="272"/>
    </location>
</feature>
<dbReference type="OrthoDB" id="5406427at2759"/>
<name>A0A8T9BWH6_9HELO</name>
<feature type="compositionally biased region" description="Polar residues" evidence="1">
    <location>
        <begin position="833"/>
        <end position="843"/>
    </location>
</feature>
<feature type="compositionally biased region" description="Basic and acidic residues" evidence="1">
    <location>
        <begin position="632"/>
        <end position="642"/>
    </location>
</feature>
<dbReference type="EMBL" id="QGMK01001546">
    <property type="protein sequence ID" value="TVY67472.1"/>
    <property type="molecule type" value="Genomic_DNA"/>
</dbReference>
<feature type="compositionally biased region" description="Acidic residues" evidence="1">
    <location>
        <begin position="662"/>
        <end position="675"/>
    </location>
</feature>
<comment type="caution">
    <text evidence="2">The sequence shown here is derived from an EMBL/GenBank/DDBJ whole genome shotgun (WGS) entry which is preliminary data.</text>
</comment>
<dbReference type="AlphaFoldDB" id="A0A8T9BWH6"/>